<dbReference type="GO" id="GO:0008168">
    <property type="term" value="F:methyltransferase activity"/>
    <property type="evidence" value="ECO:0007669"/>
    <property type="project" value="UniProtKB-KW"/>
</dbReference>
<evidence type="ECO:0000256" key="2">
    <source>
        <dbReference type="ARBA" id="ARBA00022679"/>
    </source>
</evidence>
<dbReference type="SUPFAM" id="SSF53335">
    <property type="entry name" value="S-adenosyl-L-methionine-dependent methyltransferases"/>
    <property type="match status" value="1"/>
</dbReference>
<name>A0A537KAX9_9BACT</name>
<evidence type="ECO:0000313" key="6">
    <source>
        <dbReference type="Proteomes" id="UP000318509"/>
    </source>
</evidence>
<keyword evidence="3" id="KW-0949">S-adenosyl-L-methionine</keyword>
<dbReference type="GO" id="GO:0032259">
    <property type="term" value="P:methylation"/>
    <property type="evidence" value="ECO:0007669"/>
    <property type="project" value="UniProtKB-KW"/>
</dbReference>
<comment type="caution">
    <text evidence="5">The sequence shown here is derived from an EMBL/GenBank/DDBJ whole genome shotgun (WGS) entry which is preliminary data.</text>
</comment>
<keyword evidence="1 5" id="KW-0489">Methyltransferase</keyword>
<dbReference type="PANTHER" id="PTHR43464:SF19">
    <property type="entry name" value="UBIQUINONE BIOSYNTHESIS O-METHYLTRANSFERASE, MITOCHONDRIAL"/>
    <property type="match status" value="1"/>
</dbReference>
<feature type="domain" description="Methyltransferase" evidence="4">
    <location>
        <begin position="27"/>
        <end position="96"/>
    </location>
</feature>
<dbReference type="EMBL" id="VBAK01000046">
    <property type="protein sequence ID" value="TMI92919.1"/>
    <property type="molecule type" value="Genomic_DNA"/>
</dbReference>
<dbReference type="PANTHER" id="PTHR43464">
    <property type="entry name" value="METHYLTRANSFERASE"/>
    <property type="match status" value="1"/>
</dbReference>
<evidence type="ECO:0000256" key="1">
    <source>
        <dbReference type="ARBA" id="ARBA00022603"/>
    </source>
</evidence>
<gene>
    <name evidence="5" type="ORF">E6H00_01995</name>
</gene>
<reference evidence="5 6" key="1">
    <citation type="journal article" date="2019" name="Nat. Microbiol.">
        <title>Mediterranean grassland soil C-N compound turnover is dependent on rainfall and depth, and is mediated by genomically divergent microorganisms.</title>
        <authorList>
            <person name="Diamond S."/>
            <person name="Andeer P.F."/>
            <person name="Li Z."/>
            <person name="Crits-Christoph A."/>
            <person name="Burstein D."/>
            <person name="Anantharaman K."/>
            <person name="Lane K.R."/>
            <person name="Thomas B.C."/>
            <person name="Pan C."/>
            <person name="Northen T.R."/>
            <person name="Banfield J.F."/>
        </authorList>
    </citation>
    <scope>NUCLEOTIDE SEQUENCE [LARGE SCALE GENOMIC DNA]</scope>
    <source>
        <strain evidence="5">NP_3</strain>
    </source>
</reference>
<sequence>MKGLRRDPERTELRALRRRIPLEGARILEVGCGDGRLTRRIAPLARAVVATDPNEAFIARAKALTPASLREKVRYRVAAAETLRLPGRRFDVAVLSWSL</sequence>
<dbReference type="Pfam" id="PF13649">
    <property type="entry name" value="Methyltransf_25"/>
    <property type="match status" value="1"/>
</dbReference>
<organism evidence="5 6">
    <name type="scientific">Candidatus Segetimicrobium genomatis</name>
    <dbReference type="NCBI Taxonomy" id="2569760"/>
    <lineage>
        <taxon>Bacteria</taxon>
        <taxon>Bacillati</taxon>
        <taxon>Candidatus Sysuimicrobiota</taxon>
        <taxon>Candidatus Sysuimicrobiia</taxon>
        <taxon>Candidatus Sysuimicrobiales</taxon>
        <taxon>Candidatus Segetimicrobiaceae</taxon>
        <taxon>Candidatus Segetimicrobium</taxon>
    </lineage>
</organism>
<keyword evidence="2 5" id="KW-0808">Transferase</keyword>
<evidence type="ECO:0000313" key="5">
    <source>
        <dbReference type="EMBL" id="TMI92919.1"/>
    </source>
</evidence>
<dbReference type="InterPro" id="IPR041698">
    <property type="entry name" value="Methyltransf_25"/>
</dbReference>
<dbReference type="Gene3D" id="3.40.50.150">
    <property type="entry name" value="Vaccinia Virus protein VP39"/>
    <property type="match status" value="1"/>
</dbReference>
<dbReference type="Proteomes" id="UP000318509">
    <property type="component" value="Unassembled WGS sequence"/>
</dbReference>
<accession>A0A537KAX9</accession>
<evidence type="ECO:0000256" key="3">
    <source>
        <dbReference type="ARBA" id="ARBA00022691"/>
    </source>
</evidence>
<dbReference type="InterPro" id="IPR029063">
    <property type="entry name" value="SAM-dependent_MTases_sf"/>
</dbReference>
<evidence type="ECO:0000259" key="4">
    <source>
        <dbReference type="Pfam" id="PF13649"/>
    </source>
</evidence>
<dbReference type="CDD" id="cd02440">
    <property type="entry name" value="AdoMet_MTases"/>
    <property type="match status" value="1"/>
</dbReference>
<protein>
    <submittedName>
        <fullName evidence="5">Class I SAM-dependent methyltransferase</fullName>
    </submittedName>
</protein>
<proteinExistence type="predicted"/>
<dbReference type="AlphaFoldDB" id="A0A537KAX9"/>